<dbReference type="EMBL" id="ML210334">
    <property type="protein sequence ID" value="TFK19571.1"/>
    <property type="molecule type" value="Genomic_DNA"/>
</dbReference>
<organism evidence="2 3">
    <name type="scientific">Coprinopsis marcescibilis</name>
    <name type="common">Agaric fungus</name>
    <name type="synonym">Psathyrella marcescibilis</name>
    <dbReference type="NCBI Taxonomy" id="230819"/>
    <lineage>
        <taxon>Eukaryota</taxon>
        <taxon>Fungi</taxon>
        <taxon>Dikarya</taxon>
        <taxon>Basidiomycota</taxon>
        <taxon>Agaricomycotina</taxon>
        <taxon>Agaricomycetes</taxon>
        <taxon>Agaricomycetidae</taxon>
        <taxon>Agaricales</taxon>
        <taxon>Agaricineae</taxon>
        <taxon>Psathyrellaceae</taxon>
        <taxon>Coprinopsis</taxon>
    </lineage>
</organism>
<proteinExistence type="predicted"/>
<feature type="compositionally biased region" description="Polar residues" evidence="1">
    <location>
        <begin position="20"/>
        <end position="30"/>
    </location>
</feature>
<sequence>MTAISAIPAQKDGDKPTNIEPDTSDSSHNARSVRELGVPSYSTEFEQPPPDFDAEPLPKENPPTYVDSEGVDAINQPFPAEKGLSRRDLPPVYGSSSALDLETYDEDAQFGSSNQPTLPSAEVSSQIRAYLKMRLRAIGGASPDPQAQKGWPASNDIDRLVSASYGQRIYASTVVKFVSQRPQTPIQQLQLVLDSIPNTKSREDSSLPLDALYRLIFLFAQQEYASKSGNNDPHAIVRLVRTLSNIHPVVVFQGVEVIEGIQWEAKYSARYPSVYSDILPKLLQIKEEDITLILADMTSLYSINDFHIGAYHQSVDEFLQDQSRCEDLYISTPEIYANWVTHLLTVLVKANDQDIIEVLIHRYDNMKAAGRCW</sequence>
<evidence type="ECO:0000313" key="3">
    <source>
        <dbReference type="Proteomes" id="UP000307440"/>
    </source>
</evidence>
<feature type="region of interest" description="Disordered" evidence="1">
    <location>
        <begin position="1"/>
        <end position="97"/>
    </location>
</feature>
<gene>
    <name evidence="2" type="ORF">FA15DRAFT_168341</name>
</gene>
<reference evidence="2 3" key="1">
    <citation type="journal article" date="2019" name="Nat. Ecol. Evol.">
        <title>Megaphylogeny resolves global patterns of mushroom evolution.</title>
        <authorList>
            <person name="Varga T."/>
            <person name="Krizsan K."/>
            <person name="Foldi C."/>
            <person name="Dima B."/>
            <person name="Sanchez-Garcia M."/>
            <person name="Sanchez-Ramirez S."/>
            <person name="Szollosi G.J."/>
            <person name="Szarkandi J.G."/>
            <person name="Papp V."/>
            <person name="Albert L."/>
            <person name="Andreopoulos W."/>
            <person name="Angelini C."/>
            <person name="Antonin V."/>
            <person name="Barry K.W."/>
            <person name="Bougher N.L."/>
            <person name="Buchanan P."/>
            <person name="Buyck B."/>
            <person name="Bense V."/>
            <person name="Catcheside P."/>
            <person name="Chovatia M."/>
            <person name="Cooper J."/>
            <person name="Damon W."/>
            <person name="Desjardin D."/>
            <person name="Finy P."/>
            <person name="Geml J."/>
            <person name="Haridas S."/>
            <person name="Hughes K."/>
            <person name="Justo A."/>
            <person name="Karasinski D."/>
            <person name="Kautmanova I."/>
            <person name="Kiss B."/>
            <person name="Kocsube S."/>
            <person name="Kotiranta H."/>
            <person name="LaButti K.M."/>
            <person name="Lechner B.E."/>
            <person name="Liimatainen K."/>
            <person name="Lipzen A."/>
            <person name="Lukacs Z."/>
            <person name="Mihaltcheva S."/>
            <person name="Morgado L.N."/>
            <person name="Niskanen T."/>
            <person name="Noordeloos M.E."/>
            <person name="Ohm R.A."/>
            <person name="Ortiz-Santana B."/>
            <person name="Ovrebo C."/>
            <person name="Racz N."/>
            <person name="Riley R."/>
            <person name="Savchenko A."/>
            <person name="Shiryaev A."/>
            <person name="Soop K."/>
            <person name="Spirin V."/>
            <person name="Szebenyi C."/>
            <person name="Tomsovsky M."/>
            <person name="Tulloss R.E."/>
            <person name="Uehling J."/>
            <person name="Grigoriev I.V."/>
            <person name="Vagvolgyi C."/>
            <person name="Papp T."/>
            <person name="Martin F.M."/>
            <person name="Miettinen O."/>
            <person name="Hibbett D.S."/>
            <person name="Nagy L.G."/>
        </authorList>
    </citation>
    <scope>NUCLEOTIDE SEQUENCE [LARGE SCALE GENOMIC DNA]</scope>
    <source>
        <strain evidence="2 3">CBS 121175</strain>
    </source>
</reference>
<keyword evidence="3" id="KW-1185">Reference proteome</keyword>
<name>A0A5C3KHB9_COPMA</name>
<protein>
    <submittedName>
        <fullName evidence="2">Uncharacterized protein</fullName>
    </submittedName>
</protein>
<dbReference type="Proteomes" id="UP000307440">
    <property type="component" value="Unassembled WGS sequence"/>
</dbReference>
<accession>A0A5C3KHB9</accession>
<evidence type="ECO:0000313" key="2">
    <source>
        <dbReference type="EMBL" id="TFK19571.1"/>
    </source>
</evidence>
<evidence type="ECO:0000256" key="1">
    <source>
        <dbReference type="SAM" id="MobiDB-lite"/>
    </source>
</evidence>
<dbReference type="AlphaFoldDB" id="A0A5C3KHB9"/>
<dbReference type="OrthoDB" id="2848161at2759"/>